<dbReference type="AlphaFoldDB" id="A0A3P7PTW5"/>
<dbReference type="Pfam" id="PF14520">
    <property type="entry name" value="HHH_5"/>
    <property type="match status" value="1"/>
</dbReference>
<dbReference type="PROSITE" id="PS50165">
    <property type="entry name" value="UVRC"/>
    <property type="match status" value="1"/>
</dbReference>
<evidence type="ECO:0000259" key="9">
    <source>
        <dbReference type="PROSITE" id="PS50164"/>
    </source>
</evidence>
<comment type="subcellular location">
    <subcellularLocation>
        <location evidence="7">Cytoplasm</location>
    </subcellularLocation>
</comment>
<evidence type="ECO:0000256" key="1">
    <source>
        <dbReference type="ARBA" id="ARBA00022490"/>
    </source>
</evidence>
<dbReference type="RefSeq" id="WP_243115989.1">
    <property type="nucleotide sequence ID" value="NZ_LR130778.1"/>
</dbReference>
<keyword evidence="3 7" id="KW-0228">DNA excision</keyword>
<keyword evidence="6 7" id="KW-0742">SOS response</keyword>
<dbReference type="GO" id="GO:0009432">
    <property type="term" value="P:SOS response"/>
    <property type="evidence" value="ECO:0007669"/>
    <property type="project" value="UniProtKB-UniRule"/>
</dbReference>
<dbReference type="Pfam" id="PF08459">
    <property type="entry name" value="UvrC_RNaseH_dom"/>
    <property type="match status" value="1"/>
</dbReference>
<dbReference type="SUPFAM" id="SSF82771">
    <property type="entry name" value="GIY-YIG endonuclease"/>
    <property type="match status" value="1"/>
</dbReference>
<dbReference type="InterPro" id="IPR047296">
    <property type="entry name" value="GIY-YIG_UvrC_Cho"/>
</dbReference>
<comment type="function">
    <text evidence="7">The UvrABC repair system catalyzes the recognition and processing of DNA lesions. UvrC both incises the 5' and 3' sides of the lesion. The N-terminal half is responsible for the 3' incision and the C-terminal half is responsible for the 5' incision.</text>
</comment>
<keyword evidence="5 7" id="KW-0234">DNA repair</keyword>
<dbReference type="PROSITE" id="PS50151">
    <property type="entry name" value="UVR"/>
    <property type="match status" value="1"/>
</dbReference>
<evidence type="ECO:0000256" key="6">
    <source>
        <dbReference type="ARBA" id="ARBA00023236"/>
    </source>
</evidence>
<evidence type="ECO:0000256" key="4">
    <source>
        <dbReference type="ARBA" id="ARBA00022881"/>
    </source>
</evidence>
<dbReference type="Gene3D" id="3.30.420.340">
    <property type="entry name" value="UvrC, RNAse H endonuclease domain"/>
    <property type="match status" value="1"/>
</dbReference>
<dbReference type="SMART" id="SM00465">
    <property type="entry name" value="GIYc"/>
    <property type="match status" value="1"/>
</dbReference>
<comment type="subunit">
    <text evidence="7">Interacts with UvrB in an incision complex.</text>
</comment>
<dbReference type="EMBL" id="LR130778">
    <property type="protein sequence ID" value="VDN47417.1"/>
    <property type="molecule type" value="Genomic_DNA"/>
</dbReference>
<comment type="similarity">
    <text evidence="7">Belongs to the UvrC family.</text>
</comment>
<dbReference type="GO" id="GO:0003677">
    <property type="term" value="F:DNA binding"/>
    <property type="evidence" value="ECO:0007669"/>
    <property type="project" value="UniProtKB-UniRule"/>
</dbReference>
<feature type="domain" description="GIY-YIG" evidence="9">
    <location>
        <begin position="13"/>
        <end position="92"/>
    </location>
</feature>
<feature type="domain" description="UvrC family homology region profile" evidence="10">
    <location>
        <begin position="255"/>
        <end position="498"/>
    </location>
</feature>
<proteinExistence type="inferred from homology"/>
<reference evidence="11 12" key="1">
    <citation type="submission" date="2018-09" db="EMBL/GenBank/DDBJ databases">
        <authorList>
            <person name="Postec A."/>
        </authorList>
    </citation>
    <scope>NUCLEOTIDE SEQUENCE [LARGE SCALE GENOMIC DNA]</scope>
    <source>
        <strain evidence="11">70B-A</strain>
    </source>
</reference>
<dbReference type="InterPro" id="IPR001943">
    <property type="entry name" value="UVR_dom"/>
</dbReference>
<dbReference type="InterPro" id="IPR004791">
    <property type="entry name" value="UvrC"/>
</dbReference>
<evidence type="ECO:0000256" key="3">
    <source>
        <dbReference type="ARBA" id="ARBA00022769"/>
    </source>
</evidence>
<dbReference type="Gene3D" id="4.10.860.10">
    <property type="entry name" value="UVR domain"/>
    <property type="match status" value="1"/>
</dbReference>
<sequence length="628" mass="72364">MFDIQAELNKLPLKPGVYIMKDSQDEILYIGKAIKLRHRVRQYFRKSTHHTNKIKRMVASVASFEYIVTDSELEALILECNLIKKHRPKYNTMLKDDKHYPYIMITLGEPYPRIMIAREMQKDKSKYYGPYTSSFAANEIIELLRKIYKIRNCNRILPRDIGKERACLYYHIHQCDAPCQDYISVEAYREQVHQAIDFLNGHYKKVIEMLETAMYKASEEMDFEKAADYRDQLQSVQTIAQKQKIIDGAMEDKDVIAFAKSETEAIVQVFFIRNGKMIGREHFRLEGIEELSNSDIMSTFVKQFYSGTPYIPKELMLQEELDEANIIQSWLSSKRGQKVYIKVPRKGEKSKLVDLAAENAAITLNQFGDQIKKEAARTKGAVDEIVSLLGMETSIDRIEAFDISNTQGFESVGSMVVFEGGKPKKTDYRKFKIKHVTGPNDYASMEEVLRRRFTHALEEQKEILVKKLNPDIGKFARLPNLILMDGGKGQVNIALSVLESLGLDIVVCGMIKDDQHRTRALLYENREIIMKKSSEAFKLITRIQDEAHRFAIDYHKKLRSKVQIASILDDIEGIGPSRRKALILHFKSVAHIQEASVEELSQAPSMNKKVALKVYEFFHGQSDDIEDN</sequence>
<dbReference type="InterPro" id="IPR050066">
    <property type="entry name" value="UvrABC_protein_C"/>
</dbReference>
<evidence type="ECO:0000313" key="11">
    <source>
        <dbReference type="EMBL" id="VDN47417.1"/>
    </source>
</evidence>
<dbReference type="NCBIfam" id="NF001824">
    <property type="entry name" value="PRK00558.1-5"/>
    <property type="match status" value="1"/>
</dbReference>
<evidence type="ECO:0000259" key="10">
    <source>
        <dbReference type="PROSITE" id="PS50165"/>
    </source>
</evidence>
<organism evidence="11 12">
    <name type="scientific">Petrocella atlantisensis</name>
    <dbReference type="NCBI Taxonomy" id="2173034"/>
    <lineage>
        <taxon>Bacteria</taxon>
        <taxon>Bacillati</taxon>
        <taxon>Bacillota</taxon>
        <taxon>Clostridia</taxon>
        <taxon>Lachnospirales</taxon>
        <taxon>Vallitaleaceae</taxon>
        <taxon>Petrocella</taxon>
    </lineage>
</organism>
<evidence type="ECO:0000256" key="7">
    <source>
        <dbReference type="HAMAP-Rule" id="MF_00203"/>
    </source>
</evidence>
<dbReference type="NCBIfam" id="TIGR00194">
    <property type="entry name" value="uvrC"/>
    <property type="match status" value="1"/>
</dbReference>
<dbReference type="Proteomes" id="UP000279029">
    <property type="component" value="Chromosome"/>
</dbReference>
<evidence type="ECO:0000256" key="2">
    <source>
        <dbReference type="ARBA" id="ARBA00022763"/>
    </source>
</evidence>
<dbReference type="InterPro" id="IPR010994">
    <property type="entry name" value="RuvA_2-like"/>
</dbReference>
<dbReference type="GO" id="GO:0005737">
    <property type="term" value="C:cytoplasm"/>
    <property type="evidence" value="ECO:0007669"/>
    <property type="project" value="UniProtKB-SubCell"/>
</dbReference>
<dbReference type="InterPro" id="IPR001162">
    <property type="entry name" value="UvrC_RNase_H_dom"/>
</dbReference>
<accession>A0A3P7PTW5</accession>
<name>A0A3P7PTW5_9FIRM</name>
<feature type="domain" description="UVR" evidence="8">
    <location>
        <begin position="204"/>
        <end position="239"/>
    </location>
</feature>
<evidence type="ECO:0000256" key="5">
    <source>
        <dbReference type="ARBA" id="ARBA00023204"/>
    </source>
</evidence>
<keyword evidence="12" id="KW-1185">Reference proteome</keyword>
<dbReference type="GO" id="GO:0009380">
    <property type="term" value="C:excinuclease repair complex"/>
    <property type="evidence" value="ECO:0007669"/>
    <property type="project" value="InterPro"/>
</dbReference>
<dbReference type="HAMAP" id="MF_00203">
    <property type="entry name" value="UvrC"/>
    <property type="match status" value="1"/>
</dbReference>
<dbReference type="Pfam" id="PF22920">
    <property type="entry name" value="UvrC_RNaseH"/>
    <property type="match status" value="1"/>
</dbReference>
<dbReference type="Pfam" id="PF02151">
    <property type="entry name" value="UVR"/>
    <property type="match status" value="1"/>
</dbReference>
<protein>
    <recommendedName>
        <fullName evidence="7">UvrABC system protein C</fullName>
        <shortName evidence="7">Protein UvrC</shortName>
    </recommendedName>
    <alternativeName>
        <fullName evidence="7">Excinuclease ABC subunit C</fullName>
    </alternativeName>
</protein>
<dbReference type="GO" id="GO:0006289">
    <property type="term" value="P:nucleotide-excision repair"/>
    <property type="evidence" value="ECO:0007669"/>
    <property type="project" value="UniProtKB-UniRule"/>
</dbReference>
<dbReference type="GO" id="GO:0009381">
    <property type="term" value="F:excinuclease ABC activity"/>
    <property type="evidence" value="ECO:0007669"/>
    <property type="project" value="UniProtKB-UniRule"/>
</dbReference>
<gene>
    <name evidence="7 11" type="primary">uvrC</name>
    <name evidence="11" type="ORF">PATL70BA_1532</name>
</gene>
<dbReference type="PROSITE" id="PS50164">
    <property type="entry name" value="GIY_YIG"/>
    <property type="match status" value="1"/>
</dbReference>
<keyword evidence="2 7" id="KW-0227">DNA damage</keyword>
<evidence type="ECO:0000313" key="12">
    <source>
        <dbReference type="Proteomes" id="UP000279029"/>
    </source>
</evidence>
<dbReference type="Gene3D" id="3.40.1440.10">
    <property type="entry name" value="GIY-YIG endonuclease"/>
    <property type="match status" value="1"/>
</dbReference>
<keyword evidence="4 7" id="KW-0267">Excision nuclease</keyword>
<evidence type="ECO:0000259" key="8">
    <source>
        <dbReference type="PROSITE" id="PS50151"/>
    </source>
</evidence>
<dbReference type="InterPro" id="IPR036876">
    <property type="entry name" value="UVR_dom_sf"/>
</dbReference>
<dbReference type="KEGG" id="cbar:PATL70BA_1532"/>
<dbReference type="PANTHER" id="PTHR30562:SF1">
    <property type="entry name" value="UVRABC SYSTEM PROTEIN C"/>
    <property type="match status" value="1"/>
</dbReference>
<dbReference type="SUPFAM" id="SSF47781">
    <property type="entry name" value="RuvA domain 2-like"/>
    <property type="match status" value="1"/>
</dbReference>
<dbReference type="CDD" id="cd10434">
    <property type="entry name" value="GIY-YIG_UvrC_Cho"/>
    <property type="match status" value="1"/>
</dbReference>
<dbReference type="FunFam" id="3.40.1440.10:FF:000001">
    <property type="entry name" value="UvrABC system protein C"/>
    <property type="match status" value="1"/>
</dbReference>
<dbReference type="SUPFAM" id="SSF46600">
    <property type="entry name" value="C-terminal UvrC-binding domain of UvrB"/>
    <property type="match status" value="1"/>
</dbReference>
<dbReference type="Gene3D" id="1.10.150.20">
    <property type="entry name" value="5' to 3' exonuclease, C-terminal subdomain"/>
    <property type="match status" value="1"/>
</dbReference>
<keyword evidence="1 7" id="KW-0963">Cytoplasm</keyword>
<dbReference type="Pfam" id="PF01541">
    <property type="entry name" value="GIY-YIG"/>
    <property type="match status" value="1"/>
</dbReference>
<dbReference type="PANTHER" id="PTHR30562">
    <property type="entry name" value="UVRC/OXIDOREDUCTASE"/>
    <property type="match status" value="1"/>
</dbReference>
<dbReference type="InterPro" id="IPR000305">
    <property type="entry name" value="GIY-YIG_endonuc"/>
</dbReference>
<dbReference type="InterPro" id="IPR035901">
    <property type="entry name" value="GIY-YIG_endonuc_sf"/>
</dbReference>
<dbReference type="InterPro" id="IPR038476">
    <property type="entry name" value="UvrC_RNase_H_dom_sf"/>
</dbReference>